<dbReference type="Pfam" id="PF09832">
    <property type="entry name" value="DUF2059"/>
    <property type="match status" value="1"/>
</dbReference>
<reference evidence="4" key="1">
    <citation type="submission" date="2023-09" db="EMBL/GenBank/DDBJ databases">
        <authorList>
            <person name="Li S."/>
            <person name="Li X."/>
            <person name="Zhang C."/>
            <person name="Zhao Z."/>
        </authorList>
    </citation>
    <scope>NUCLEOTIDE SEQUENCE [LARGE SCALE GENOMIC DNA]</scope>
    <source>
        <strain evidence="4">SQ345</strain>
    </source>
</reference>
<proteinExistence type="predicted"/>
<name>A0ABY9TFC3_9GAMM</name>
<accession>A0ABY9TFC3</accession>
<feature type="signal peptide" evidence="1">
    <location>
        <begin position="1"/>
        <end position="21"/>
    </location>
</feature>
<dbReference type="EMBL" id="CP134146">
    <property type="protein sequence ID" value="WNC66859.1"/>
    <property type="molecule type" value="Genomic_DNA"/>
</dbReference>
<dbReference type="RefSeq" id="WP_348386024.1">
    <property type="nucleotide sequence ID" value="NZ_CP134146.1"/>
</dbReference>
<feature type="chain" id="PRO_5045269454" evidence="1">
    <location>
        <begin position="22"/>
        <end position="133"/>
    </location>
</feature>
<sequence length="133" mass="14845">MDGLIKLFLPFLFAFSFSVHATSDAPTLKTVSTLLEITNADDYYVGVFQAMVKEHAVEMTTGEAMKTDMVSKDIIAKELLPIYQKYYTEKELLELITFLNSPLGKKMAQADRNIMNDAFGAADEFGKKVSSTK</sequence>
<protein>
    <submittedName>
        <fullName evidence="3">DUF2059 domain-containing protein</fullName>
    </submittedName>
</protein>
<evidence type="ECO:0000256" key="1">
    <source>
        <dbReference type="SAM" id="SignalP"/>
    </source>
</evidence>
<evidence type="ECO:0000313" key="4">
    <source>
        <dbReference type="Proteomes" id="UP001248581"/>
    </source>
</evidence>
<evidence type="ECO:0000259" key="2">
    <source>
        <dbReference type="Pfam" id="PF09832"/>
    </source>
</evidence>
<feature type="domain" description="DUF2059" evidence="2">
    <location>
        <begin position="76"/>
        <end position="130"/>
    </location>
</feature>
<keyword evidence="4" id="KW-1185">Reference proteome</keyword>
<dbReference type="InterPro" id="IPR018637">
    <property type="entry name" value="DUF2059"/>
</dbReference>
<gene>
    <name evidence="3" type="ORF">RI845_09935</name>
</gene>
<organism evidence="3 4">
    <name type="scientific">Thalassotalea nanhaiensis</name>
    <dbReference type="NCBI Taxonomy" id="3065648"/>
    <lineage>
        <taxon>Bacteria</taxon>
        <taxon>Pseudomonadati</taxon>
        <taxon>Pseudomonadota</taxon>
        <taxon>Gammaproteobacteria</taxon>
        <taxon>Alteromonadales</taxon>
        <taxon>Colwelliaceae</taxon>
        <taxon>Thalassotalea</taxon>
    </lineage>
</organism>
<evidence type="ECO:0000313" key="3">
    <source>
        <dbReference type="EMBL" id="WNC66859.1"/>
    </source>
</evidence>
<keyword evidence="1" id="KW-0732">Signal</keyword>
<dbReference type="Proteomes" id="UP001248581">
    <property type="component" value="Chromosome"/>
</dbReference>